<accession>A0A4Q4SU11</accession>
<reference evidence="1 2" key="1">
    <citation type="submission" date="2018-06" db="EMBL/GenBank/DDBJ databases">
        <title>Complete Genomes of Monosporascus.</title>
        <authorList>
            <person name="Robinson A.J."/>
            <person name="Natvig D.O."/>
        </authorList>
    </citation>
    <scope>NUCLEOTIDE SEQUENCE [LARGE SCALE GENOMIC DNA]</scope>
    <source>
        <strain evidence="1 2">CBS 110550</strain>
    </source>
</reference>
<name>A0A4Q4SU11_9PEZI</name>
<comment type="caution">
    <text evidence="1">The sequence shown here is derived from an EMBL/GenBank/DDBJ whole genome shotgun (WGS) entry which is preliminary data.</text>
</comment>
<dbReference type="AlphaFoldDB" id="A0A4Q4SU11"/>
<organism evidence="1 2">
    <name type="scientific">Monosporascus ibericus</name>
    <dbReference type="NCBI Taxonomy" id="155417"/>
    <lineage>
        <taxon>Eukaryota</taxon>
        <taxon>Fungi</taxon>
        <taxon>Dikarya</taxon>
        <taxon>Ascomycota</taxon>
        <taxon>Pezizomycotina</taxon>
        <taxon>Sordariomycetes</taxon>
        <taxon>Xylariomycetidae</taxon>
        <taxon>Xylariales</taxon>
        <taxon>Xylariales incertae sedis</taxon>
        <taxon>Monosporascus</taxon>
    </lineage>
</organism>
<dbReference type="OrthoDB" id="4746441at2759"/>
<gene>
    <name evidence="1" type="ORF">DL764_011028</name>
</gene>
<dbReference type="EMBL" id="QJNU01001601">
    <property type="protein sequence ID" value="RYO73954.1"/>
    <property type="molecule type" value="Genomic_DNA"/>
</dbReference>
<keyword evidence="2" id="KW-1185">Reference proteome</keyword>
<proteinExistence type="predicted"/>
<evidence type="ECO:0000313" key="2">
    <source>
        <dbReference type="Proteomes" id="UP000293360"/>
    </source>
</evidence>
<dbReference type="Proteomes" id="UP000293360">
    <property type="component" value="Unassembled WGS sequence"/>
</dbReference>
<evidence type="ECO:0000313" key="1">
    <source>
        <dbReference type="EMBL" id="RYO73954.1"/>
    </source>
</evidence>
<sequence length="167" mass="18441">MEDAVSVRPRESRTLPGTEAMCNHSKTIFRCNHVQLSGKPVRICLVQSDYISGVGSEACNEVRSHPLITVRRPSECGYCTDMRSRLDQTLKEAKALIAGVKAMLKGSYGTAIDEVVVVDVDATMEEAPDHEIGEERDIVPELDPVQEFLRKKLAAKDAHLMMLGDQS</sequence>
<protein>
    <submittedName>
        <fullName evidence="1">Uncharacterized protein</fullName>
    </submittedName>
</protein>
<dbReference type="STRING" id="155417.A0A4Q4SU11"/>